<dbReference type="KEGG" id="pvl:AOB99_03580"/>
<reference evidence="4 6" key="1">
    <citation type="submission" date="2017-05" db="EMBL/GenBank/DDBJ databases">
        <title>Whole genome sequencing of Proteus mirabilis AR_0155.</title>
        <authorList>
            <person name="Conlan S."/>
            <person name="Thomas P.J."/>
            <person name="Mullikin J."/>
            <person name="Frank K.M."/>
            <person name="Segre J.A."/>
        </authorList>
    </citation>
    <scope>NUCLEOTIDE SEQUENCE [LARGE SCALE GENOMIC DNA]</scope>
    <source>
        <strain evidence="4 6">AR_0155</strain>
    </source>
</reference>
<reference evidence="5" key="2">
    <citation type="submission" date="2023-06" db="EMBL/GenBank/DDBJ databases">
        <authorList>
            <consortium name="Clinical and Environmental Microbiology Branch: Whole genome sequencing antimicrobial resistance pathogens in the healthcare setting"/>
        </authorList>
    </citation>
    <scope>NUCLEOTIDE SEQUENCE</scope>
    <source>
        <strain evidence="5">Microbial</strain>
    </source>
</reference>
<dbReference type="EMBL" id="CP021694">
    <property type="protein sequence ID" value="ARX36077.1"/>
    <property type="molecule type" value="Genomic_DNA"/>
</dbReference>
<dbReference type="RefSeq" id="WP_004247259.1">
    <property type="nucleotide sequence ID" value="NZ_ABFDCH020000116.1"/>
</dbReference>
<dbReference type="InterPro" id="IPR023772">
    <property type="entry name" value="DNA-bd_HTH_TetR-type_CS"/>
</dbReference>
<dbReference type="EMBL" id="ABKSPD020000001">
    <property type="protein sequence ID" value="EKW9774563.1"/>
    <property type="molecule type" value="Genomic_DNA"/>
</dbReference>
<evidence type="ECO:0000256" key="2">
    <source>
        <dbReference type="PROSITE-ProRule" id="PRU00335"/>
    </source>
</evidence>
<evidence type="ECO:0000313" key="7">
    <source>
        <dbReference type="Proteomes" id="UP001171165"/>
    </source>
</evidence>
<evidence type="ECO:0000256" key="1">
    <source>
        <dbReference type="ARBA" id="ARBA00023125"/>
    </source>
</evidence>
<evidence type="ECO:0000313" key="6">
    <source>
        <dbReference type="Proteomes" id="UP000195540"/>
    </source>
</evidence>
<keyword evidence="1 2" id="KW-0238">DNA-binding</keyword>
<organism evidence="5 7">
    <name type="scientific">Proteus mirabilis</name>
    <dbReference type="NCBI Taxonomy" id="584"/>
    <lineage>
        <taxon>Bacteria</taxon>
        <taxon>Pseudomonadati</taxon>
        <taxon>Pseudomonadota</taxon>
        <taxon>Gammaproteobacteria</taxon>
        <taxon>Enterobacterales</taxon>
        <taxon>Morganellaceae</taxon>
        <taxon>Proteus</taxon>
    </lineage>
</organism>
<dbReference type="GO" id="GO:0003677">
    <property type="term" value="F:DNA binding"/>
    <property type="evidence" value="ECO:0007669"/>
    <property type="project" value="UniProtKB-UniRule"/>
</dbReference>
<feature type="domain" description="HTH tetR-type" evidence="3">
    <location>
        <begin position="16"/>
        <end position="74"/>
    </location>
</feature>
<dbReference type="PROSITE" id="PS01081">
    <property type="entry name" value="HTH_TETR_1"/>
    <property type="match status" value="1"/>
</dbReference>
<dbReference type="Pfam" id="PF00440">
    <property type="entry name" value="TetR_N"/>
    <property type="match status" value="1"/>
</dbReference>
<evidence type="ECO:0000313" key="4">
    <source>
        <dbReference type="EMBL" id="ARX36077.1"/>
    </source>
</evidence>
<protein>
    <submittedName>
        <fullName evidence="4">TetR family transcriptional regulator</fullName>
    </submittedName>
    <submittedName>
        <fullName evidence="5">TetR/AcrR family transcriptional regulator</fullName>
    </submittedName>
</protein>
<dbReference type="AlphaFoldDB" id="A0AAJ0Y6I3"/>
<dbReference type="Gene3D" id="1.10.357.10">
    <property type="entry name" value="Tetracycline Repressor, domain 2"/>
    <property type="match status" value="1"/>
</dbReference>
<name>A0AAJ0Y6I3_PROMI</name>
<dbReference type="PROSITE" id="PS50977">
    <property type="entry name" value="HTH_TETR_2"/>
    <property type="match status" value="1"/>
</dbReference>
<dbReference type="InterPro" id="IPR001647">
    <property type="entry name" value="HTH_TetR"/>
</dbReference>
<dbReference type="Proteomes" id="UP000195540">
    <property type="component" value="Chromosome"/>
</dbReference>
<accession>A0AAJ0Y6I3</accession>
<feature type="DNA-binding region" description="H-T-H motif" evidence="2">
    <location>
        <begin position="37"/>
        <end position="56"/>
    </location>
</feature>
<proteinExistence type="predicted"/>
<dbReference type="Proteomes" id="UP001171165">
    <property type="component" value="Unassembled WGS sequence"/>
</dbReference>
<evidence type="ECO:0000313" key="5">
    <source>
        <dbReference type="EMBL" id="EKW9774563.1"/>
    </source>
</evidence>
<dbReference type="GeneID" id="6801632"/>
<gene>
    <name evidence="4" type="ORF">AM402_18710</name>
    <name evidence="5" type="ORF">PW210_000314</name>
</gene>
<sequence>MSFSRNEIDTMSGTRKRTYQLLVTTALQLFEQGMLPTVSELAAHAGVSRATAYRYFPTQSDLISATVDASLAPIIAWQPTPEDNTQQRITALLNLAYPQMFKHEGALRGALQVSLQQWAKERQSSEYTEKRFIRGHRKEILLKVIEPLKAHYPQEMWDKVIKAFSLIYGSEVFLVMKDIWKMDDQQVIDMTQWMAKAILNQAKSDFPIDND</sequence>
<evidence type="ECO:0000259" key="3">
    <source>
        <dbReference type="PROSITE" id="PS50977"/>
    </source>
</evidence>
<dbReference type="InterPro" id="IPR009057">
    <property type="entry name" value="Homeodomain-like_sf"/>
</dbReference>
<dbReference type="SUPFAM" id="SSF46689">
    <property type="entry name" value="Homeodomain-like"/>
    <property type="match status" value="1"/>
</dbReference>